<proteinExistence type="predicted"/>
<evidence type="ECO:0008006" key="3">
    <source>
        <dbReference type="Google" id="ProtNLM"/>
    </source>
</evidence>
<dbReference type="Pfam" id="PF07507">
    <property type="entry name" value="WavE"/>
    <property type="match status" value="1"/>
</dbReference>
<dbReference type="InterPro" id="IPR011122">
    <property type="entry name" value="WavE"/>
</dbReference>
<evidence type="ECO:0000313" key="2">
    <source>
        <dbReference type="Proteomes" id="UP000524246"/>
    </source>
</evidence>
<gene>
    <name evidence="1" type="ORF">GYA55_04805</name>
</gene>
<name>A0A7X9FRH7_9DELT</name>
<reference evidence="1 2" key="1">
    <citation type="journal article" date="2020" name="Biotechnol. Biofuels">
        <title>New insights from the biogas microbiome by comprehensive genome-resolved metagenomics of nearly 1600 species originating from multiple anaerobic digesters.</title>
        <authorList>
            <person name="Campanaro S."/>
            <person name="Treu L."/>
            <person name="Rodriguez-R L.M."/>
            <person name="Kovalovszki A."/>
            <person name="Ziels R.M."/>
            <person name="Maus I."/>
            <person name="Zhu X."/>
            <person name="Kougias P.G."/>
            <person name="Basile A."/>
            <person name="Luo G."/>
            <person name="Schluter A."/>
            <person name="Konstantinidis K.T."/>
            <person name="Angelidaki I."/>
        </authorList>
    </citation>
    <scope>NUCLEOTIDE SEQUENCE [LARGE SCALE GENOMIC DNA]</scope>
    <source>
        <strain evidence="1">AS27yjCOA_65</strain>
    </source>
</reference>
<accession>A0A7X9FRH7</accession>
<dbReference type="Proteomes" id="UP000524246">
    <property type="component" value="Unassembled WGS sequence"/>
</dbReference>
<dbReference type="EMBL" id="JAAZON010000202">
    <property type="protein sequence ID" value="NMC62469.1"/>
    <property type="molecule type" value="Genomic_DNA"/>
</dbReference>
<organism evidence="1 2">
    <name type="scientific">SAR324 cluster bacterium</name>
    <dbReference type="NCBI Taxonomy" id="2024889"/>
    <lineage>
        <taxon>Bacteria</taxon>
        <taxon>Deltaproteobacteria</taxon>
        <taxon>SAR324 cluster</taxon>
    </lineage>
</organism>
<dbReference type="AlphaFoldDB" id="A0A7X9FRH7"/>
<protein>
    <recommendedName>
        <fullName evidence="3">WavE lipopolysaccharide synthesis</fullName>
    </recommendedName>
</protein>
<comment type="caution">
    <text evidence="1">The sequence shown here is derived from an EMBL/GenBank/DDBJ whole genome shotgun (WGS) entry which is preliminary data.</text>
</comment>
<evidence type="ECO:0000313" key="1">
    <source>
        <dbReference type="EMBL" id="NMC62469.1"/>
    </source>
</evidence>
<sequence>MIANLPNKSDFQAQLLRAAAIDDEDPTQACEQLKTRLAEALQTIESRPLFNHYKINLTALEEFSGRDASKRFHLGSYLAPLFEEEECSLLALQFRKLLSSLSNQDSIDGSGDDLIRIAQRLVSFEKALVFSRELGRFLQDRLGLVFPESHQSYLVEQVKKAACRNRVNSKDISVVVQGPVDPIYTPKCLRSIREHLPGAEIVLSTWEGSAVDGLDFDRIIKNPDPGAVTVPISLPIYVAANLNRQIVSTLNGLKEVSRPYAMKLRSDTVIRDTGFLSQFKQYPMRGDELRVFNERIVSLLPTSPDRSLRSFFMPDFCFFGHYEDLLFLWDIPLGASVDGQEFADIDELVNWFTHRFLCSTEQYIWVNCLRKKHRLPIEHNFQQSAELARLTKLSFVNNFIMLDWKSFGIENLKHPGWKQKPIPYTFEWAMSVTFDEWRSWYKEYCDPDIGLVNTEEILEKKSFLEAYLKSVRSLGLNISAGQGSINHIDEHRNPLSGYFATEFEKIFGFAEEYRRQRLAH</sequence>